<dbReference type="InterPro" id="IPR027417">
    <property type="entry name" value="P-loop_NTPase"/>
</dbReference>
<evidence type="ECO:0000313" key="2">
    <source>
        <dbReference type="Proteomes" id="UP001527052"/>
    </source>
</evidence>
<protein>
    <recommendedName>
        <fullName evidence="3">ABC transporter ATP-binding protein</fullName>
    </recommendedName>
</protein>
<name>A0ABT4EP10_9BACI</name>
<dbReference type="SUPFAM" id="SSF52540">
    <property type="entry name" value="P-loop containing nucleoside triphosphate hydrolases"/>
    <property type="match status" value="1"/>
</dbReference>
<dbReference type="Proteomes" id="UP001527052">
    <property type="component" value="Unassembled WGS sequence"/>
</dbReference>
<proteinExistence type="predicted"/>
<dbReference type="EMBL" id="JAMDLZ010000016">
    <property type="protein sequence ID" value="MCY9547268.1"/>
    <property type="molecule type" value="Genomic_DNA"/>
</dbReference>
<dbReference type="Gene3D" id="3.40.50.300">
    <property type="entry name" value="P-loop containing nucleotide triphosphate hydrolases"/>
    <property type="match status" value="1"/>
</dbReference>
<sequence>MMFYLQDEIRQRNKMIIIISHEVAGLEPLFDYVVMLKDGKLIENSTQDELYQKYTEAKLPGIEGLYYEVTGQILGGRVG</sequence>
<evidence type="ECO:0008006" key="3">
    <source>
        <dbReference type="Google" id="ProtNLM"/>
    </source>
</evidence>
<evidence type="ECO:0000313" key="1">
    <source>
        <dbReference type="EMBL" id="MCY9547268.1"/>
    </source>
</evidence>
<keyword evidence="2" id="KW-1185">Reference proteome</keyword>
<comment type="caution">
    <text evidence="1">The sequence shown here is derived from an EMBL/GenBank/DDBJ whole genome shotgun (WGS) entry which is preliminary data.</text>
</comment>
<reference evidence="1 2" key="1">
    <citation type="submission" date="2022-05" db="EMBL/GenBank/DDBJ databases">
        <title>Genome Sequencing of Bee-Associated Microbes.</title>
        <authorList>
            <person name="Dunlap C."/>
        </authorList>
    </citation>
    <scope>NUCLEOTIDE SEQUENCE [LARGE SCALE GENOMIC DNA]</scope>
    <source>
        <strain evidence="1 2">NRRL BD-083</strain>
    </source>
</reference>
<gene>
    <name evidence="1" type="ORF">M5W82_09900</name>
</gene>
<dbReference type="RefSeq" id="WP_268637347.1">
    <property type="nucleotide sequence ID" value="NZ_JAMDLZ010000016.1"/>
</dbReference>
<accession>A0ABT4EP10</accession>
<organism evidence="1 2">
    <name type="scientific">Lysinibacillus xylanilyticus</name>
    <dbReference type="NCBI Taxonomy" id="582475"/>
    <lineage>
        <taxon>Bacteria</taxon>
        <taxon>Bacillati</taxon>
        <taxon>Bacillota</taxon>
        <taxon>Bacilli</taxon>
        <taxon>Bacillales</taxon>
        <taxon>Bacillaceae</taxon>
        <taxon>Lysinibacillus</taxon>
    </lineage>
</organism>